<sequence length="55" mass="6440">MTTIQIPYATQAICEGQAVKYRKKWSEYRGRFSNDDRVDVHCQFGQIPVYVGEKK</sequence>
<gene>
    <name evidence="1" type="ORF">IMO23_18735</name>
</gene>
<keyword evidence="1" id="KW-0614">Plasmid</keyword>
<dbReference type="EMBL" id="CP062920">
    <property type="protein sequence ID" value="QPF15254.1"/>
    <property type="molecule type" value="Genomic_DNA"/>
</dbReference>
<geneLocation type="plasmid" evidence="1 2">
    <name>unnamed1774</name>
</geneLocation>
<dbReference type="AlphaFoldDB" id="A0A7S8WHD9"/>
<dbReference type="Proteomes" id="UP000594659">
    <property type="component" value="Plasmid unnamed1774"/>
</dbReference>
<proteinExistence type="predicted"/>
<evidence type="ECO:0000313" key="2">
    <source>
        <dbReference type="Proteomes" id="UP000594659"/>
    </source>
</evidence>
<dbReference type="RefSeq" id="WP_195707797.1">
    <property type="nucleotide sequence ID" value="NZ_CP062920.1"/>
</dbReference>
<accession>A0A7S8WHD9</accession>
<organism evidence="1 2">
    <name type="scientific">Acinetobacter baumannii</name>
    <dbReference type="NCBI Taxonomy" id="470"/>
    <lineage>
        <taxon>Bacteria</taxon>
        <taxon>Pseudomonadati</taxon>
        <taxon>Pseudomonadota</taxon>
        <taxon>Gammaproteobacteria</taxon>
        <taxon>Moraxellales</taxon>
        <taxon>Moraxellaceae</taxon>
        <taxon>Acinetobacter</taxon>
        <taxon>Acinetobacter calcoaceticus/baumannii complex</taxon>
    </lineage>
</organism>
<evidence type="ECO:0000313" key="1">
    <source>
        <dbReference type="EMBL" id="QPF15254.1"/>
    </source>
</evidence>
<name>A0A7S8WHD9_ACIBA</name>
<reference evidence="1 2" key="1">
    <citation type="submission" date="2020-09" db="EMBL/GenBank/DDBJ databases">
        <title>Resistance determinants and their genetic context in bacteria from a longitudinal study of pigs reared under conventional and antibiotic-free husbandry practices.</title>
        <authorList>
            <person name="Poulin-Laprade D."/>
            <person name="Brouard J.-S."/>
            <person name="Gagnon N."/>
            <person name="Turcotte A."/>
            <person name="Langlois A."/>
            <person name="Matte J.J."/>
            <person name="Carrillo C.D."/>
            <person name="Zaheer R."/>
            <person name="McAllister T."/>
            <person name="Topp E."/>
            <person name="Talbot G."/>
        </authorList>
    </citation>
    <scope>NUCLEOTIDE SEQUENCE [LARGE SCALE GENOMIC DNA]</scope>
    <source>
        <strain evidence="1 2">Res13-Abat-PEA21-P4-01-A</strain>
        <plasmid evidence="1 2">unnamed1774</plasmid>
    </source>
</reference>
<protein>
    <submittedName>
        <fullName evidence="1">Uncharacterized protein</fullName>
    </submittedName>
</protein>